<protein>
    <submittedName>
        <fullName evidence="1">Uncharacterized protein</fullName>
    </submittedName>
</protein>
<gene>
    <name evidence="1" type="ORF">Cni_G25702</name>
</gene>
<evidence type="ECO:0000313" key="2">
    <source>
        <dbReference type="Proteomes" id="UP001327560"/>
    </source>
</evidence>
<evidence type="ECO:0000313" key="1">
    <source>
        <dbReference type="EMBL" id="WOL16914.1"/>
    </source>
</evidence>
<accession>A0AAQ3KY83</accession>
<proteinExistence type="predicted"/>
<organism evidence="1 2">
    <name type="scientific">Canna indica</name>
    <name type="common">Indian-shot</name>
    <dbReference type="NCBI Taxonomy" id="4628"/>
    <lineage>
        <taxon>Eukaryota</taxon>
        <taxon>Viridiplantae</taxon>
        <taxon>Streptophyta</taxon>
        <taxon>Embryophyta</taxon>
        <taxon>Tracheophyta</taxon>
        <taxon>Spermatophyta</taxon>
        <taxon>Magnoliopsida</taxon>
        <taxon>Liliopsida</taxon>
        <taxon>Zingiberales</taxon>
        <taxon>Cannaceae</taxon>
        <taxon>Canna</taxon>
    </lineage>
</organism>
<reference evidence="1 2" key="1">
    <citation type="submission" date="2023-10" db="EMBL/GenBank/DDBJ databases">
        <title>Chromosome-scale genome assembly provides insights into flower coloration mechanisms of Canna indica.</title>
        <authorList>
            <person name="Li C."/>
        </authorList>
    </citation>
    <scope>NUCLEOTIDE SEQUENCE [LARGE SCALE GENOMIC DNA]</scope>
    <source>
        <tissue evidence="1">Flower</tissue>
    </source>
</reference>
<name>A0AAQ3KY83_9LILI</name>
<sequence length="107" mass="12134">MKTFCPPTRMEADMSNKSYFVRIPSLNIDSMQHANEEVGAKIAILVPTLHHRMHVVGLDIFPASSYRTAVTKIVGEQRILLMWCPRLIIISIDNKDSPKNCRPPAPY</sequence>
<dbReference type="EMBL" id="CP136897">
    <property type="protein sequence ID" value="WOL16914.1"/>
    <property type="molecule type" value="Genomic_DNA"/>
</dbReference>
<dbReference type="AlphaFoldDB" id="A0AAQ3KY83"/>
<keyword evidence="2" id="KW-1185">Reference proteome</keyword>
<dbReference type="Proteomes" id="UP001327560">
    <property type="component" value="Chromosome 8"/>
</dbReference>